<evidence type="ECO:0000313" key="12">
    <source>
        <dbReference type="Proteomes" id="UP000199064"/>
    </source>
</evidence>
<evidence type="ECO:0000259" key="10">
    <source>
        <dbReference type="Pfam" id="PF04290"/>
    </source>
</evidence>
<evidence type="ECO:0000313" key="11">
    <source>
        <dbReference type="EMBL" id="SEB54275.1"/>
    </source>
</evidence>
<dbReference type="RefSeq" id="WP_090328637.1">
    <property type="nucleotide sequence ID" value="NZ_FNSL01000001.1"/>
</dbReference>
<dbReference type="GO" id="GO:0005886">
    <property type="term" value="C:plasma membrane"/>
    <property type="evidence" value="ECO:0007669"/>
    <property type="project" value="UniProtKB-SubCell"/>
</dbReference>
<evidence type="ECO:0000256" key="3">
    <source>
        <dbReference type="ARBA" id="ARBA00022475"/>
    </source>
</evidence>
<dbReference type="EMBL" id="FNSL01000001">
    <property type="protein sequence ID" value="SEB54275.1"/>
    <property type="molecule type" value="Genomic_DNA"/>
</dbReference>
<dbReference type="PANTHER" id="PTHR35011:SF2">
    <property type="entry name" value="2,3-DIKETO-L-GULONATE TRAP TRANSPORTER SMALL PERMEASE PROTEIN YIAM"/>
    <property type="match status" value="1"/>
</dbReference>
<dbReference type="GO" id="GO:0022857">
    <property type="term" value="F:transmembrane transporter activity"/>
    <property type="evidence" value="ECO:0007669"/>
    <property type="project" value="UniProtKB-UniRule"/>
</dbReference>
<evidence type="ECO:0000256" key="9">
    <source>
        <dbReference type="RuleBase" id="RU369079"/>
    </source>
</evidence>
<sequence>MAASSERIAMRARRWLRLATAVLCGAFLVALTLVTVVDVIGRYLLSSPLPGAAEYTEILLMAIVFVGLPAVCLDDGHVSVDLLTAGLKGVAERIQLNLARLVVAVVLGLVSWQLWNHGAQLDSYNEVTVYLRAPLGPFAKATAVITGVCAVITLVIAVLRLPKSDGGGV</sequence>
<dbReference type="AlphaFoldDB" id="A0A1H4K840"/>
<evidence type="ECO:0000256" key="1">
    <source>
        <dbReference type="ARBA" id="ARBA00004429"/>
    </source>
</evidence>
<feature type="domain" description="Tripartite ATP-independent periplasmic transporters DctQ component" evidence="10">
    <location>
        <begin position="31"/>
        <end position="158"/>
    </location>
</feature>
<accession>A0A1H4K840</accession>
<evidence type="ECO:0000256" key="6">
    <source>
        <dbReference type="ARBA" id="ARBA00022989"/>
    </source>
</evidence>
<dbReference type="Pfam" id="PF04290">
    <property type="entry name" value="DctQ"/>
    <property type="match status" value="1"/>
</dbReference>
<organism evidence="11 12">
    <name type="scientific">Nitratireductor aquibiodomus</name>
    <dbReference type="NCBI Taxonomy" id="204799"/>
    <lineage>
        <taxon>Bacteria</taxon>
        <taxon>Pseudomonadati</taxon>
        <taxon>Pseudomonadota</taxon>
        <taxon>Alphaproteobacteria</taxon>
        <taxon>Hyphomicrobiales</taxon>
        <taxon>Phyllobacteriaceae</taxon>
        <taxon>Nitratireductor</taxon>
    </lineage>
</organism>
<evidence type="ECO:0000256" key="7">
    <source>
        <dbReference type="ARBA" id="ARBA00023136"/>
    </source>
</evidence>
<protein>
    <recommendedName>
        <fullName evidence="9">TRAP transporter small permease protein</fullName>
    </recommendedName>
</protein>
<comment type="function">
    <text evidence="9">Part of the tripartite ATP-independent periplasmic (TRAP) transport system.</text>
</comment>
<proteinExistence type="inferred from homology"/>
<evidence type="ECO:0000256" key="8">
    <source>
        <dbReference type="ARBA" id="ARBA00038436"/>
    </source>
</evidence>
<dbReference type="InterPro" id="IPR007387">
    <property type="entry name" value="TRAP_DctQ"/>
</dbReference>
<keyword evidence="6 9" id="KW-1133">Transmembrane helix</keyword>
<evidence type="ECO:0000256" key="2">
    <source>
        <dbReference type="ARBA" id="ARBA00022448"/>
    </source>
</evidence>
<comment type="subunit">
    <text evidence="9">The complex comprises the extracytoplasmic solute receptor protein and the two transmembrane proteins.</text>
</comment>
<feature type="transmembrane region" description="Helical" evidence="9">
    <location>
        <begin position="135"/>
        <end position="159"/>
    </location>
</feature>
<dbReference type="InterPro" id="IPR055348">
    <property type="entry name" value="DctQ"/>
</dbReference>
<feature type="transmembrane region" description="Helical" evidence="9">
    <location>
        <begin position="52"/>
        <end position="73"/>
    </location>
</feature>
<keyword evidence="7 9" id="KW-0472">Membrane</keyword>
<keyword evidence="3" id="KW-1003">Cell membrane</keyword>
<dbReference type="GO" id="GO:0015740">
    <property type="term" value="P:C4-dicarboxylate transport"/>
    <property type="evidence" value="ECO:0007669"/>
    <property type="project" value="TreeGrafter"/>
</dbReference>
<dbReference type="PANTHER" id="PTHR35011">
    <property type="entry name" value="2,3-DIKETO-L-GULONATE TRAP TRANSPORTER SMALL PERMEASE PROTEIN YIAM"/>
    <property type="match status" value="1"/>
</dbReference>
<gene>
    <name evidence="11" type="ORF">SAMN05216452_2012</name>
</gene>
<reference evidence="12" key="1">
    <citation type="submission" date="2016-10" db="EMBL/GenBank/DDBJ databases">
        <authorList>
            <person name="Varghese N."/>
            <person name="Submissions S."/>
        </authorList>
    </citation>
    <scope>NUCLEOTIDE SEQUENCE [LARGE SCALE GENOMIC DNA]</scope>
    <source>
        <strain evidence="12">ES.061</strain>
    </source>
</reference>
<keyword evidence="5 9" id="KW-0812">Transmembrane</keyword>
<keyword evidence="2 9" id="KW-0813">Transport</keyword>
<dbReference type="Proteomes" id="UP000199064">
    <property type="component" value="Unassembled WGS sequence"/>
</dbReference>
<keyword evidence="12" id="KW-1185">Reference proteome</keyword>
<evidence type="ECO:0000256" key="5">
    <source>
        <dbReference type="ARBA" id="ARBA00022692"/>
    </source>
</evidence>
<name>A0A1H4K840_9HYPH</name>
<evidence type="ECO:0000256" key="4">
    <source>
        <dbReference type="ARBA" id="ARBA00022519"/>
    </source>
</evidence>
<keyword evidence="4 9" id="KW-0997">Cell inner membrane</keyword>
<comment type="similarity">
    <text evidence="8 9">Belongs to the TRAP transporter small permease family.</text>
</comment>
<feature type="transmembrane region" description="Helical" evidence="9">
    <location>
        <begin position="94"/>
        <end position="115"/>
    </location>
</feature>
<comment type="caution">
    <text evidence="9">Lacks conserved residue(s) required for the propagation of feature annotation.</text>
</comment>
<comment type="subcellular location">
    <subcellularLocation>
        <location evidence="1 9">Cell inner membrane</location>
        <topology evidence="1 9">Multi-pass membrane protein</topology>
    </subcellularLocation>
</comment>